<reference evidence="1 2" key="1">
    <citation type="journal article" date="2018" name="Nat. Genet.">
        <title>Extensive intraspecific gene order and gene structural variations between Mo17 and other maize genomes.</title>
        <authorList>
            <person name="Sun S."/>
            <person name="Zhou Y."/>
            <person name="Chen J."/>
            <person name="Shi J."/>
            <person name="Zhao H."/>
            <person name="Zhao H."/>
            <person name="Song W."/>
            <person name="Zhang M."/>
            <person name="Cui Y."/>
            <person name="Dong X."/>
            <person name="Liu H."/>
            <person name="Ma X."/>
            <person name="Jiao Y."/>
            <person name="Wang B."/>
            <person name="Wei X."/>
            <person name="Stein J.C."/>
            <person name="Glaubitz J.C."/>
            <person name="Lu F."/>
            <person name="Yu G."/>
            <person name="Liang C."/>
            <person name="Fengler K."/>
            <person name="Li B."/>
            <person name="Rafalski A."/>
            <person name="Schnable P.S."/>
            <person name="Ware D.H."/>
            <person name="Buckler E.S."/>
            <person name="Lai J."/>
        </authorList>
    </citation>
    <scope>NUCLEOTIDE SEQUENCE [LARGE SCALE GENOMIC DNA]</scope>
    <source>
        <strain evidence="2">cv. Missouri 17</strain>
        <tissue evidence="1">Seedling</tissue>
    </source>
</reference>
<sequence>MISHQVLMGSAMNFSRNAGQPSNMVSINCAKSFNKAQLV</sequence>
<evidence type="ECO:0000313" key="1">
    <source>
        <dbReference type="EMBL" id="PWZ31127.1"/>
    </source>
</evidence>
<proteinExistence type="predicted"/>
<evidence type="ECO:0000313" key="2">
    <source>
        <dbReference type="Proteomes" id="UP000251960"/>
    </source>
</evidence>
<dbReference type="Proteomes" id="UP000251960">
    <property type="component" value="Chromosome 3"/>
</dbReference>
<comment type="caution">
    <text evidence="1">The sequence shown here is derived from an EMBL/GenBank/DDBJ whole genome shotgun (WGS) entry which is preliminary data.</text>
</comment>
<accession>A0A3L6FHG1</accession>
<protein>
    <submittedName>
        <fullName evidence="1">Uncharacterized protein</fullName>
    </submittedName>
</protein>
<gene>
    <name evidence="1" type="ORF">Zm00014a_021635</name>
</gene>
<organism evidence="1 2">
    <name type="scientific">Zea mays</name>
    <name type="common">Maize</name>
    <dbReference type="NCBI Taxonomy" id="4577"/>
    <lineage>
        <taxon>Eukaryota</taxon>
        <taxon>Viridiplantae</taxon>
        <taxon>Streptophyta</taxon>
        <taxon>Embryophyta</taxon>
        <taxon>Tracheophyta</taxon>
        <taxon>Spermatophyta</taxon>
        <taxon>Magnoliopsida</taxon>
        <taxon>Liliopsida</taxon>
        <taxon>Poales</taxon>
        <taxon>Poaceae</taxon>
        <taxon>PACMAD clade</taxon>
        <taxon>Panicoideae</taxon>
        <taxon>Andropogonodae</taxon>
        <taxon>Andropogoneae</taxon>
        <taxon>Tripsacinae</taxon>
        <taxon>Zea</taxon>
    </lineage>
</organism>
<dbReference type="AlphaFoldDB" id="A0A3L6FHG1"/>
<name>A0A3L6FHG1_MAIZE</name>
<dbReference type="EMBL" id="NCVQ01000004">
    <property type="protein sequence ID" value="PWZ31127.1"/>
    <property type="molecule type" value="Genomic_DNA"/>
</dbReference>